<dbReference type="EMBL" id="JAUOES010000054">
    <property type="protein sequence ID" value="MDT3282994.1"/>
    <property type="molecule type" value="Genomic_DNA"/>
</dbReference>
<keyword evidence="3" id="KW-1185">Reference proteome</keyword>
<sequence>MIQPFFDFMEKFATDFSWRRLIIFFTLIIIIGFSFFFYESQTFNNELTAYERTVALLEKTNKLDHKDELASKTIENIHRGLVEITAKKNLASSLDIEIGQELKQAIAGSIIWFLFALFFVPRALRKEKNDDHNIVIGCLIIGSITGAIGYILPTSWGEWILFGLYPVGFNLLLFGAFAAYGNRDK</sequence>
<evidence type="ECO:0000256" key="1">
    <source>
        <dbReference type="SAM" id="Phobius"/>
    </source>
</evidence>
<feature type="transmembrane region" description="Helical" evidence="1">
    <location>
        <begin position="102"/>
        <end position="120"/>
    </location>
</feature>
<feature type="transmembrane region" description="Helical" evidence="1">
    <location>
        <begin position="21"/>
        <end position="38"/>
    </location>
</feature>
<name>A0ABU3G5W3_9GAMM</name>
<keyword evidence="1" id="KW-0812">Transmembrane</keyword>
<keyword evidence="1" id="KW-1133">Transmembrane helix</keyword>
<reference evidence="2 3" key="1">
    <citation type="submission" date="2023-07" db="EMBL/GenBank/DDBJ databases">
        <title>Novel Shewanella species isolated from Baltic Sea sediments.</title>
        <authorList>
            <person name="Martin-Rodriguez A.J."/>
        </authorList>
    </citation>
    <scope>NUCLEOTIDE SEQUENCE [LARGE SCALE GENOMIC DNA]</scope>
    <source>
        <strain evidence="2 3">SP2S1-2</strain>
    </source>
</reference>
<dbReference type="RefSeq" id="WP_311901194.1">
    <property type="nucleotide sequence ID" value="NZ_JAUOES010000054.1"/>
</dbReference>
<feature type="transmembrane region" description="Helical" evidence="1">
    <location>
        <begin position="159"/>
        <end position="180"/>
    </location>
</feature>
<organism evidence="2 3">
    <name type="scientific">Shewanella scandinavica</name>
    <dbReference type="NCBI Taxonomy" id="3063538"/>
    <lineage>
        <taxon>Bacteria</taxon>
        <taxon>Pseudomonadati</taxon>
        <taxon>Pseudomonadota</taxon>
        <taxon>Gammaproteobacteria</taxon>
        <taxon>Alteromonadales</taxon>
        <taxon>Shewanellaceae</taxon>
        <taxon>Shewanella</taxon>
    </lineage>
</organism>
<evidence type="ECO:0000313" key="2">
    <source>
        <dbReference type="EMBL" id="MDT3282994.1"/>
    </source>
</evidence>
<dbReference type="Proteomes" id="UP001249505">
    <property type="component" value="Unassembled WGS sequence"/>
</dbReference>
<comment type="caution">
    <text evidence="2">The sequence shown here is derived from an EMBL/GenBank/DDBJ whole genome shotgun (WGS) entry which is preliminary data.</text>
</comment>
<protein>
    <submittedName>
        <fullName evidence="2">Uncharacterized protein</fullName>
    </submittedName>
</protein>
<feature type="transmembrane region" description="Helical" evidence="1">
    <location>
        <begin position="132"/>
        <end position="153"/>
    </location>
</feature>
<accession>A0ABU3G5W3</accession>
<keyword evidence="1" id="KW-0472">Membrane</keyword>
<gene>
    <name evidence="2" type="ORF">Q4Q50_22170</name>
</gene>
<proteinExistence type="predicted"/>
<evidence type="ECO:0000313" key="3">
    <source>
        <dbReference type="Proteomes" id="UP001249505"/>
    </source>
</evidence>